<protein>
    <submittedName>
        <fullName evidence="2">Uncharacterized protein</fullName>
    </submittedName>
</protein>
<dbReference type="Proteomes" id="UP000820669">
    <property type="component" value="Unassembled WGS sequence"/>
</dbReference>
<organism evidence="2 3">
    <name type="scientific">Pseudonocardia acidicola</name>
    <dbReference type="NCBI Taxonomy" id="2724939"/>
    <lineage>
        <taxon>Bacteria</taxon>
        <taxon>Bacillati</taxon>
        <taxon>Actinomycetota</taxon>
        <taxon>Actinomycetes</taxon>
        <taxon>Pseudonocardiales</taxon>
        <taxon>Pseudonocardiaceae</taxon>
        <taxon>Pseudonocardia</taxon>
    </lineage>
</organism>
<evidence type="ECO:0000256" key="1">
    <source>
        <dbReference type="SAM" id="Phobius"/>
    </source>
</evidence>
<evidence type="ECO:0000313" key="3">
    <source>
        <dbReference type="Proteomes" id="UP000820669"/>
    </source>
</evidence>
<feature type="transmembrane region" description="Helical" evidence="1">
    <location>
        <begin position="20"/>
        <end position="37"/>
    </location>
</feature>
<dbReference type="RefSeq" id="WP_169379801.1">
    <property type="nucleotide sequence ID" value="NZ_JAAXLA010000004.1"/>
</dbReference>
<feature type="transmembrane region" description="Helical" evidence="1">
    <location>
        <begin position="43"/>
        <end position="63"/>
    </location>
</feature>
<accession>A0ABX1S6L3</accession>
<name>A0ABX1S6L3_9PSEU</name>
<dbReference type="EMBL" id="JAAXLA010000004">
    <property type="protein sequence ID" value="NMH96442.1"/>
    <property type="molecule type" value="Genomic_DNA"/>
</dbReference>
<gene>
    <name evidence="2" type="ORF">HF526_03770</name>
</gene>
<keyword evidence="1" id="KW-1133">Transmembrane helix</keyword>
<keyword evidence="1" id="KW-0812">Transmembrane</keyword>
<evidence type="ECO:0000313" key="2">
    <source>
        <dbReference type="EMBL" id="NMH96442.1"/>
    </source>
</evidence>
<keyword evidence="3" id="KW-1185">Reference proteome</keyword>
<sequence>MADAQDGSRRRGGAPARATVVEALVWWPALVLGYLAMNPTAGGAELGALGVPLAGLSAIVAVLGRRATRSAFGPPAEMRRTAWRLLRRLPRRVLVDSGRLLAVLMTDRAGTHHRSVRRTHRVTEARDAELGPVAVASVLTGVTPGSYPVDAAPERGTLVVRELRP</sequence>
<keyword evidence="1" id="KW-0472">Membrane</keyword>
<comment type="caution">
    <text evidence="2">The sequence shown here is derived from an EMBL/GenBank/DDBJ whole genome shotgun (WGS) entry which is preliminary data.</text>
</comment>
<reference evidence="2 3" key="1">
    <citation type="submission" date="2020-04" db="EMBL/GenBank/DDBJ databases">
        <authorList>
            <person name="Klaysubun C."/>
            <person name="Duangmal K."/>
            <person name="Lipun K."/>
        </authorList>
    </citation>
    <scope>NUCLEOTIDE SEQUENCE [LARGE SCALE GENOMIC DNA]</scope>
    <source>
        <strain evidence="2 3">K10HN5</strain>
    </source>
</reference>
<proteinExistence type="predicted"/>